<dbReference type="InterPro" id="IPR052374">
    <property type="entry name" value="SERAC1"/>
</dbReference>
<reference evidence="7" key="1">
    <citation type="journal article" date="2023" name="Mol. Phylogenet. Evol.">
        <title>Genome-scale phylogeny and comparative genomics of the fungal order Sordariales.</title>
        <authorList>
            <person name="Hensen N."/>
            <person name="Bonometti L."/>
            <person name="Westerberg I."/>
            <person name="Brannstrom I.O."/>
            <person name="Guillou S."/>
            <person name="Cros-Aarteil S."/>
            <person name="Calhoun S."/>
            <person name="Haridas S."/>
            <person name="Kuo A."/>
            <person name="Mondo S."/>
            <person name="Pangilinan J."/>
            <person name="Riley R."/>
            <person name="LaButti K."/>
            <person name="Andreopoulos B."/>
            <person name="Lipzen A."/>
            <person name="Chen C."/>
            <person name="Yan M."/>
            <person name="Daum C."/>
            <person name="Ng V."/>
            <person name="Clum A."/>
            <person name="Steindorff A."/>
            <person name="Ohm R.A."/>
            <person name="Martin F."/>
            <person name="Silar P."/>
            <person name="Natvig D.O."/>
            <person name="Lalanne C."/>
            <person name="Gautier V."/>
            <person name="Ament-Velasquez S.L."/>
            <person name="Kruys A."/>
            <person name="Hutchinson M.I."/>
            <person name="Powell A.J."/>
            <person name="Barry K."/>
            <person name="Miller A.N."/>
            <person name="Grigoriev I.V."/>
            <person name="Debuchy R."/>
            <person name="Gladieux P."/>
            <person name="Hiltunen Thoren M."/>
            <person name="Johannesson H."/>
        </authorList>
    </citation>
    <scope>NUCLEOTIDE SEQUENCE</scope>
    <source>
        <strain evidence="7">CBS 731.68</strain>
    </source>
</reference>
<dbReference type="AlphaFoldDB" id="A0AAN6YZV7"/>
<accession>A0AAN6YZV7</accession>
<dbReference type="Proteomes" id="UP001302602">
    <property type="component" value="Unassembled WGS sequence"/>
</dbReference>
<dbReference type="PANTHER" id="PTHR48182:SF2">
    <property type="entry name" value="PROTEIN SERAC1"/>
    <property type="match status" value="1"/>
</dbReference>
<evidence type="ECO:0000313" key="8">
    <source>
        <dbReference type="Proteomes" id="UP001302602"/>
    </source>
</evidence>
<evidence type="ECO:0000256" key="6">
    <source>
        <dbReference type="ARBA" id="ARBA00023136"/>
    </source>
</evidence>
<dbReference type="GO" id="GO:0016020">
    <property type="term" value="C:membrane"/>
    <property type="evidence" value="ECO:0007669"/>
    <property type="project" value="UniProtKB-SubCell"/>
</dbReference>
<keyword evidence="8" id="KW-1185">Reference proteome</keyword>
<comment type="subcellular location">
    <subcellularLocation>
        <location evidence="2">Endoplasmic reticulum</location>
    </subcellularLocation>
    <subcellularLocation>
        <location evidence="3">Membrane</location>
    </subcellularLocation>
    <subcellularLocation>
        <location evidence="1">Mitochondrion</location>
    </subcellularLocation>
</comment>
<evidence type="ECO:0000256" key="5">
    <source>
        <dbReference type="ARBA" id="ARBA00023128"/>
    </source>
</evidence>
<dbReference type="GO" id="GO:0005783">
    <property type="term" value="C:endoplasmic reticulum"/>
    <property type="evidence" value="ECO:0007669"/>
    <property type="project" value="UniProtKB-SubCell"/>
</dbReference>
<keyword evidence="5" id="KW-0496">Mitochondrion</keyword>
<evidence type="ECO:0000256" key="4">
    <source>
        <dbReference type="ARBA" id="ARBA00022824"/>
    </source>
</evidence>
<evidence type="ECO:0000313" key="7">
    <source>
        <dbReference type="EMBL" id="KAK4119723.1"/>
    </source>
</evidence>
<comment type="caution">
    <text evidence="7">The sequence shown here is derived from an EMBL/GenBank/DDBJ whole genome shotgun (WGS) entry which is preliminary data.</text>
</comment>
<keyword evidence="4" id="KW-0256">Endoplasmic reticulum</keyword>
<evidence type="ECO:0000256" key="3">
    <source>
        <dbReference type="ARBA" id="ARBA00004370"/>
    </source>
</evidence>
<evidence type="ECO:0000256" key="1">
    <source>
        <dbReference type="ARBA" id="ARBA00004173"/>
    </source>
</evidence>
<evidence type="ECO:0000256" key="2">
    <source>
        <dbReference type="ARBA" id="ARBA00004240"/>
    </source>
</evidence>
<dbReference type="EMBL" id="MU853245">
    <property type="protein sequence ID" value="KAK4119723.1"/>
    <property type="molecule type" value="Genomic_DNA"/>
</dbReference>
<sequence length="280" mass="31509">MSQTHVLVIDTRMFPKGAFIKDMEAIETFYLYSGELRQVRRRRLSGKYFGEYLSQGRLDVSGQCHQASMQQLIDAGLFALCPRLDDKDRWERWALPVLDIRKEIKGASIPADKEAVRRAIAVAQTLLDGFRSMFGDEELAALDIANMEFDSESERMPEMKVYEDMMKAIHHCHAQAAVVRGVGDADGLADRSKGMKISTSAAHATVDIVFVHDLNGDREKTWTAHDTSEAWPRALLPSELPTARVLTFGYDAYAADWRGVVSQNRIGNHAWNLLLSLATY</sequence>
<dbReference type="GO" id="GO:0005739">
    <property type="term" value="C:mitochondrion"/>
    <property type="evidence" value="ECO:0007669"/>
    <property type="project" value="UniProtKB-SubCell"/>
</dbReference>
<reference evidence="7" key="2">
    <citation type="submission" date="2023-05" db="EMBL/GenBank/DDBJ databases">
        <authorList>
            <consortium name="Lawrence Berkeley National Laboratory"/>
            <person name="Steindorff A."/>
            <person name="Hensen N."/>
            <person name="Bonometti L."/>
            <person name="Westerberg I."/>
            <person name="Brannstrom I.O."/>
            <person name="Guillou S."/>
            <person name="Cros-Aarteil S."/>
            <person name="Calhoun S."/>
            <person name="Haridas S."/>
            <person name="Kuo A."/>
            <person name="Mondo S."/>
            <person name="Pangilinan J."/>
            <person name="Riley R."/>
            <person name="Labutti K."/>
            <person name="Andreopoulos B."/>
            <person name="Lipzen A."/>
            <person name="Chen C."/>
            <person name="Yanf M."/>
            <person name="Daum C."/>
            <person name="Ng V."/>
            <person name="Clum A."/>
            <person name="Ohm R."/>
            <person name="Martin F."/>
            <person name="Silar P."/>
            <person name="Natvig D."/>
            <person name="Lalanne C."/>
            <person name="Gautier V."/>
            <person name="Ament-Velasquez S.L."/>
            <person name="Kruys A."/>
            <person name="Hutchinson M.I."/>
            <person name="Powell A.J."/>
            <person name="Barry K."/>
            <person name="Miller A.N."/>
            <person name="Grigoriev I.V."/>
            <person name="Debuchy R."/>
            <person name="Gladieux P."/>
            <person name="Thoren M.H."/>
            <person name="Johannesson H."/>
        </authorList>
    </citation>
    <scope>NUCLEOTIDE SEQUENCE</scope>
    <source>
        <strain evidence="7">CBS 731.68</strain>
    </source>
</reference>
<gene>
    <name evidence="7" type="ORF">N657DRAFT_693505</name>
</gene>
<dbReference type="RefSeq" id="XP_062643496.1">
    <property type="nucleotide sequence ID" value="XM_062797226.1"/>
</dbReference>
<keyword evidence="6" id="KW-0472">Membrane</keyword>
<protein>
    <submittedName>
        <fullName evidence="7">Uncharacterized protein</fullName>
    </submittedName>
</protein>
<proteinExistence type="predicted"/>
<dbReference type="PANTHER" id="PTHR48182">
    <property type="entry name" value="PROTEIN SERAC1"/>
    <property type="match status" value="1"/>
</dbReference>
<name>A0AAN6YZV7_9PEZI</name>
<dbReference type="GeneID" id="87833993"/>
<organism evidence="7 8">
    <name type="scientific">Parathielavia appendiculata</name>
    <dbReference type="NCBI Taxonomy" id="2587402"/>
    <lineage>
        <taxon>Eukaryota</taxon>
        <taxon>Fungi</taxon>
        <taxon>Dikarya</taxon>
        <taxon>Ascomycota</taxon>
        <taxon>Pezizomycotina</taxon>
        <taxon>Sordariomycetes</taxon>
        <taxon>Sordariomycetidae</taxon>
        <taxon>Sordariales</taxon>
        <taxon>Chaetomiaceae</taxon>
        <taxon>Parathielavia</taxon>
    </lineage>
</organism>